<dbReference type="AlphaFoldDB" id="A0AAF0UUG8"/>
<organism evidence="1 2">
    <name type="scientific">Solanum verrucosum</name>
    <dbReference type="NCBI Taxonomy" id="315347"/>
    <lineage>
        <taxon>Eukaryota</taxon>
        <taxon>Viridiplantae</taxon>
        <taxon>Streptophyta</taxon>
        <taxon>Embryophyta</taxon>
        <taxon>Tracheophyta</taxon>
        <taxon>Spermatophyta</taxon>
        <taxon>Magnoliopsida</taxon>
        <taxon>eudicotyledons</taxon>
        <taxon>Gunneridae</taxon>
        <taxon>Pentapetalae</taxon>
        <taxon>asterids</taxon>
        <taxon>lamiids</taxon>
        <taxon>Solanales</taxon>
        <taxon>Solanaceae</taxon>
        <taxon>Solanoideae</taxon>
        <taxon>Solaneae</taxon>
        <taxon>Solanum</taxon>
    </lineage>
</organism>
<accession>A0AAF0UUG8</accession>
<keyword evidence="2" id="KW-1185">Reference proteome</keyword>
<protein>
    <submittedName>
        <fullName evidence="1">Uncharacterized protein</fullName>
    </submittedName>
</protein>
<sequence>MIKKFKLYVGKTIVRRARAQVLKDIMGDHIVKFGRILDYKDEMLRINLRTSYVVKLGEPDALGKSVFQSFYICFDTLRRAWAHPRKCISLDDCFLKMFEKENRNSWTMFVKYIKDDLGFGDGEDLILITDMHKLDIPSSKIYSTGQAKVTRSSDVTSDIGYTPSTTSKLK</sequence>
<reference evidence="1" key="1">
    <citation type="submission" date="2023-08" db="EMBL/GenBank/DDBJ databases">
        <title>A de novo genome assembly of Solanum verrucosum Schlechtendal, a Mexican diploid species geographically isolated from the other diploid A-genome species in potato relatives.</title>
        <authorList>
            <person name="Hosaka K."/>
        </authorList>
    </citation>
    <scope>NUCLEOTIDE SEQUENCE</scope>
    <source>
        <tissue evidence="1">Young leaves</tissue>
    </source>
</reference>
<evidence type="ECO:0000313" key="1">
    <source>
        <dbReference type="EMBL" id="WMV51326.1"/>
    </source>
</evidence>
<dbReference type="PANTHER" id="PTHR31973:SF197">
    <property type="entry name" value="SWIM-TYPE DOMAIN-CONTAINING PROTEIN"/>
    <property type="match status" value="1"/>
</dbReference>
<evidence type="ECO:0000313" key="2">
    <source>
        <dbReference type="Proteomes" id="UP001234989"/>
    </source>
</evidence>
<gene>
    <name evidence="1" type="ORF">MTR67_044711</name>
</gene>
<proteinExistence type="predicted"/>
<name>A0AAF0UUG8_SOLVR</name>
<dbReference type="Proteomes" id="UP001234989">
    <property type="component" value="Chromosome 10"/>
</dbReference>
<dbReference type="EMBL" id="CP133621">
    <property type="protein sequence ID" value="WMV51326.1"/>
    <property type="molecule type" value="Genomic_DNA"/>
</dbReference>
<dbReference type="PANTHER" id="PTHR31973">
    <property type="entry name" value="POLYPROTEIN, PUTATIVE-RELATED"/>
    <property type="match status" value="1"/>
</dbReference>